<dbReference type="AlphaFoldDB" id="A0A6C0K1I7"/>
<accession>A0A6C0K1I7</accession>
<proteinExistence type="predicted"/>
<sequence>MPSFLAKKLQLLDAVRQKNFRQVEALLKEICPELQMKINRDTFLQVSRAVESHIDTIKKKYRSLTINDIKRILQTTGFIPNWRYRKEDYVDCLLRELSRCKNQETMVMGEPIMKLDPKKLYITPSRYCHCIDDLLEYLKSSPYGNTDPLGRHNQSIWTSNSEKKVFLEHPYLPEADLKELKLKIVSERTGQPCSKEFFEAILKLEKLAILILDLPSGQDNARNAELAMSEYITTVLDALTQEDKDKIYNSKTPYGRTVRQIFDYQDICLHVKAYALREICKHILGLVRQLQL</sequence>
<reference evidence="1" key="1">
    <citation type="journal article" date="2020" name="Nature">
        <title>Giant virus diversity and host interactions through global metagenomics.</title>
        <authorList>
            <person name="Schulz F."/>
            <person name="Roux S."/>
            <person name="Paez-Espino D."/>
            <person name="Jungbluth S."/>
            <person name="Walsh D.A."/>
            <person name="Denef V.J."/>
            <person name="McMahon K.D."/>
            <person name="Konstantinidis K.T."/>
            <person name="Eloe-Fadrosh E.A."/>
            <person name="Kyrpides N.C."/>
            <person name="Woyke T."/>
        </authorList>
    </citation>
    <scope>NUCLEOTIDE SEQUENCE</scope>
    <source>
        <strain evidence="1">GVMAG-S-1101169-75</strain>
    </source>
</reference>
<organism evidence="1">
    <name type="scientific">viral metagenome</name>
    <dbReference type="NCBI Taxonomy" id="1070528"/>
    <lineage>
        <taxon>unclassified sequences</taxon>
        <taxon>metagenomes</taxon>
        <taxon>organismal metagenomes</taxon>
    </lineage>
</organism>
<evidence type="ECO:0000313" key="1">
    <source>
        <dbReference type="EMBL" id="QHU11912.1"/>
    </source>
</evidence>
<name>A0A6C0K1I7_9ZZZZ</name>
<dbReference type="EMBL" id="MN740792">
    <property type="protein sequence ID" value="QHU11912.1"/>
    <property type="molecule type" value="Genomic_DNA"/>
</dbReference>
<protein>
    <submittedName>
        <fullName evidence="1">Uncharacterized protein</fullName>
    </submittedName>
</protein>